<accession>A0ABR7MI02</accession>
<dbReference type="RefSeq" id="WP_187318989.1">
    <property type="nucleotide sequence ID" value="NZ_JACSCY010000004.1"/>
</dbReference>
<comment type="caution">
    <text evidence="1">The sequence shown here is derived from an EMBL/GenBank/DDBJ whole genome shotgun (WGS) entry which is preliminary data.</text>
</comment>
<gene>
    <name evidence="1" type="ORF">H8B15_07160</name>
</gene>
<reference evidence="1 2" key="1">
    <citation type="submission" date="2020-08" db="EMBL/GenBank/DDBJ databases">
        <title>Hymenobacter sp.</title>
        <authorList>
            <person name="Kim M.K."/>
        </authorList>
    </citation>
    <scope>NUCLEOTIDE SEQUENCE [LARGE SCALE GENOMIC DNA]</scope>
    <source>
        <strain evidence="1 2">BT507</strain>
    </source>
</reference>
<evidence type="ECO:0000313" key="2">
    <source>
        <dbReference type="Proteomes" id="UP000622017"/>
    </source>
</evidence>
<dbReference type="Proteomes" id="UP000622017">
    <property type="component" value="Unassembled WGS sequence"/>
</dbReference>
<name>A0ABR7MI02_9BACT</name>
<proteinExistence type="predicted"/>
<sequence length="60" mass="6784">MFSSTTLRPIFVLVVALLLSVGNTVAGTPFTRAIKRGYGYTHRPYYKQYKSGVRGLFARR</sequence>
<keyword evidence="2" id="KW-1185">Reference proteome</keyword>
<protein>
    <submittedName>
        <fullName evidence="1">Uncharacterized protein</fullName>
    </submittedName>
</protein>
<dbReference type="EMBL" id="JACSCY010000004">
    <property type="protein sequence ID" value="MBC6610695.1"/>
    <property type="molecule type" value="Genomic_DNA"/>
</dbReference>
<evidence type="ECO:0000313" key="1">
    <source>
        <dbReference type="EMBL" id="MBC6610695.1"/>
    </source>
</evidence>
<organism evidence="1 2">
    <name type="scientific">Hymenobacter citatus</name>
    <dbReference type="NCBI Taxonomy" id="2763506"/>
    <lineage>
        <taxon>Bacteria</taxon>
        <taxon>Pseudomonadati</taxon>
        <taxon>Bacteroidota</taxon>
        <taxon>Cytophagia</taxon>
        <taxon>Cytophagales</taxon>
        <taxon>Hymenobacteraceae</taxon>
        <taxon>Hymenobacter</taxon>
    </lineage>
</organism>